<reference evidence="3" key="2">
    <citation type="submission" date="2012-10" db="EMBL/GenBank/DDBJ databases">
        <title>Improved high-quality draft of Thermaerobacter subterraneus C21, DSM 13965.</title>
        <authorList>
            <consortium name="DOE Joint Genome Institute"/>
            <person name="Eisen J."/>
            <person name="Huntemann M."/>
            <person name="Wei C.-L."/>
            <person name="Han J."/>
            <person name="Detter J.C."/>
            <person name="Han C."/>
            <person name="Tapia R."/>
            <person name="Chen A."/>
            <person name="Kyrpides N."/>
            <person name="Mavromatis K."/>
            <person name="Markowitz V."/>
            <person name="Szeto E."/>
            <person name="Ivanova N."/>
            <person name="Mikhailova N."/>
            <person name="Ovchinnikova G."/>
            <person name="Pagani I."/>
            <person name="Pati A."/>
            <person name="Goodwin L."/>
            <person name="Nordberg H.P."/>
            <person name="Cantor M.N."/>
            <person name="Hua S.X."/>
            <person name="Woyke T."/>
            <person name="Eisen J."/>
            <person name="Klenk H.-P."/>
        </authorList>
    </citation>
    <scope>NUCLEOTIDE SEQUENCE [LARGE SCALE GENOMIC DNA]</scope>
    <source>
        <strain evidence="3">DSM 13965</strain>
    </source>
</reference>
<dbReference type="SUPFAM" id="SSF101874">
    <property type="entry name" value="YceI-like"/>
    <property type="match status" value="1"/>
</dbReference>
<reference evidence="3" key="1">
    <citation type="submission" date="2010-10" db="EMBL/GenBank/DDBJ databases">
        <authorList>
            <consortium name="US DOE Joint Genome Institute (JGI-PGF)"/>
            <person name="Lucas S."/>
            <person name="Copeland A."/>
            <person name="Lapidus A."/>
            <person name="Bruce D."/>
            <person name="Goodwin L."/>
            <person name="Pitluck S."/>
            <person name="Kyrpides N."/>
            <person name="Mavromatis K."/>
            <person name="Detter J.C."/>
            <person name="Han C."/>
            <person name="Land M."/>
            <person name="Hauser L."/>
            <person name="Markowitz V."/>
            <person name="Cheng J.-F."/>
            <person name="Hugenholtz P."/>
            <person name="Woyke T."/>
            <person name="Wu D."/>
            <person name="Pukall R."/>
            <person name="Wahrenburg C."/>
            <person name="Brambilla E."/>
            <person name="Klenk H.-P."/>
            <person name="Eisen J.A."/>
        </authorList>
    </citation>
    <scope>NUCLEOTIDE SEQUENCE [LARGE SCALE GENOMIC DNA]</scope>
    <source>
        <strain evidence="3">DSM 13965</strain>
    </source>
</reference>
<dbReference type="PANTHER" id="PTHR34406:SF1">
    <property type="entry name" value="PROTEIN YCEI"/>
    <property type="match status" value="1"/>
</dbReference>
<accession>K6QCF4</accession>
<name>K6QCF4_9FIRM</name>
<evidence type="ECO:0000313" key="3">
    <source>
        <dbReference type="EMBL" id="EKP94196.1"/>
    </source>
</evidence>
<evidence type="ECO:0000313" key="4">
    <source>
        <dbReference type="Proteomes" id="UP000005710"/>
    </source>
</evidence>
<feature type="domain" description="Lipid/polyisoprenoid-binding YceI-like" evidence="2">
    <location>
        <begin position="10"/>
        <end position="181"/>
    </location>
</feature>
<dbReference type="InterPro" id="IPR007372">
    <property type="entry name" value="Lipid/polyisoprenoid-bd_YceI"/>
</dbReference>
<keyword evidence="4" id="KW-1185">Reference proteome</keyword>
<organism evidence="3 4">
    <name type="scientific">Thermaerobacter subterraneus DSM 13965</name>
    <dbReference type="NCBI Taxonomy" id="867903"/>
    <lineage>
        <taxon>Bacteria</taxon>
        <taxon>Bacillati</taxon>
        <taxon>Bacillota</taxon>
        <taxon>Clostridia</taxon>
        <taxon>Eubacteriales</taxon>
        <taxon>Clostridiales Family XVII. Incertae Sedis</taxon>
        <taxon>Thermaerobacter</taxon>
    </lineage>
</organism>
<dbReference type="SMART" id="SM00867">
    <property type="entry name" value="YceI"/>
    <property type="match status" value="1"/>
</dbReference>
<dbReference type="HOGENOM" id="CLU_071003_3_0_9"/>
<dbReference type="EMBL" id="AENY02000003">
    <property type="protein sequence ID" value="EKP94196.1"/>
    <property type="molecule type" value="Genomic_DNA"/>
</dbReference>
<dbReference type="Pfam" id="PF04264">
    <property type="entry name" value="YceI"/>
    <property type="match status" value="1"/>
</dbReference>
<comment type="similarity">
    <text evidence="1">Belongs to the UPF0312 family.</text>
</comment>
<comment type="caution">
    <text evidence="3">The sequence shown here is derived from an EMBL/GenBank/DDBJ whole genome shotgun (WGS) entry which is preliminary data.</text>
</comment>
<evidence type="ECO:0000256" key="1">
    <source>
        <dbReference type="ARBA" id="ARBA00008812"/>
    </source>
</evidence>
<proteinExistence type="inferred from homology"/>
<dbReference type="Gene3D" id="2.40.128.110">
    <property type="entry name" value="Lipid/polyisoprenoid-binding, YceI-like"/>
    <property type="match status" value="1"/>
</dbReference>
<dbReference type="InterPro" id="IPR036761">
    <property type="entry name" value="TTHA0802/YceI-like_sf"/>
</dbReference>
<sequence>MAEAAATATRWTIDASHSTVEFAVRHMMISTVKGHFGKIEGYLDAPNIDDLSQGARLEVRIDASTVDTREPQRDEHLRSADFFDVANYPHIEFRSTRIEKTGENRYKVTGDLSIRGVTKEVTWDLTYEGGGKDPWGNQRVAFHAETKVNRKDFGLQWNMLLESGGVLVGDEVRVSVDVELVQQGANQG</sequence>
<gene>
    <name evidence="3" type="ORF">ThesuDRAFT_01925</name>
</gene>
<protein>
    <recommendedName>
        <fullName evidence="2">Lipid/polyisoprenoid-binding YceI-like domain-containing protein</fullName>
    </recommendedName>
</protein>
<dbReference type="AlphaFoldDB" id="K6QCF4"/>
<dbReference type="RefSeq" id="WP_006904202.1">
    <property type="nucleotide sequence ID" value="NZ_JH976535.1"/>
</dbReference>
<dbReference type="eggNOG" id="COG2353">
    <property type="taxonomic scope" value="Bacteria"/>
</dbReference>
<dbReference type="Proteomes" id="UP000005710">
    <property type="component" value="Unassembled WGS sequence"/>
</dbReference>
<dbReference type="PANTHER" id="PTHR34406">
    <property type="entry name" value="PROTEIN YCEI"/>
    <property type="match status" value="1"/>
</dbReference>
<evidence type="ECO:0000259" key="2">
    <source>
        <dbReference type="SMART" id="SM00867"/>
    </source>
</evidence>